<evidence type="ECO:0000259" key="14">
    <source>
        <dbReference type="Pfam" id="PF07992"/>
    </source>
</evidence>
<evidence type="ECO:0000256" key="10">
    <source>
        <dbReference type="PIRSR" id="PIRSR000350-4"/>
    </source>
</evidence>
<keyword evidence="7 11" id="KW-0676">Redox-active center</keyword>
<feature type="binding site" evidence="9">
    <location>
        <position position="327"/>
    </location>
    <ligand>
        <name>NAD(+)</name>
        <dbReference type="ChEBI" id="CHEBI:57540"/>
    </ligand>
</feature>
<keyword evidence="2 11" id="KW-0285">Flavoprotein</keyword>
<evidence type="ECO:0000256" key="2">
    <source>
        <dbReference type="ARBA" id="ARBA00022630"/>
    </source>
</evidence>
<dbReference type="PROSITE" id="PS00076">
    <property type="entry name" value="PYRIDINE_REDOX_1"/>
    <property type="match status" value="1"/>
</dbReference>
<dbReference type="InterPro" id="IPR001100">
    <property type="entry name" value="Pyr_nuc-diS_OxRdtase"/>
</dbReference>
<evidence type="ECO:0000256" key="12">
    <source>
        <dbReference type="SAM" id="MobiDB-lite"/>
    </source>
</evidence>
<keyword evidence="9" id="KW-0547">Nucleotide-binding</keyword>
<dbReference type="InterPro" id="IPR036188">
    <property type="entry name" value="FAD/NAD-bd_sf"/>
</dbReference>
<evidence type="ECO:0000313" key="15">
    <source>
        <dbReference type="EMBL" id="CAA7602905.1"/>
    </source>
</evidence>
<dbReference type="FunFam" id="3.30.390.30:FF:000001">
    <property type="entry name" value="Dihydrolipoyl dehydrogenase"/>
    <property type="match status" value="1"/>
</dbReference>
<dbReference type="SUPFAM" id="SSF55424">
    <property type="entry name" value="FAD/NAD-linked reductases, dimerisation (C-terminal) domain"/>
    <property type="match status" value="1"/>
</dbReference>
<evidence type="ECO:0000313" key="16">
    <source>
        <dbReference type="EMBL" id="CEJ05786.1"/>
    </source>
</evidence>
<evidence type="ECO:0000256" key="3">
    <source>
        <dbReference type="ARBA" id="ARBA00022827"/>
    </source>
</evidence>
<feature type="binding site" evidence="9">
    <location>
        <position position="113"/>
    </location>
    <ligand>
        <name>FAD</name>
        <dbReference type="ChEBI" id="CHEBI:57692"/>
    </ligand>
</feature>
<dbReference type="Gene3D" id="3.30.390.30">
    <property type="match status" value="1"/>
</dbReference>
<evidence type="ECO:0000256" key="5">
    <source>
        <dbReference type="ARBA" id="ARBA00023027"/>
    </source>
</evidence>
<name>A0A8S0Y4F7_9FIRM</name>
<feature type="disulfide bond" description="Redox-active" evidence="10">
    <location>
        <begin position="41"/>
        <end position="46"/>
    </location>
</feature>
<dbReference type="PRINTS" id="PR00368">
    <property type="entry name" value="FADPNR"/>
</dbReference>
<dbReference type="InterPro" id="IPR016156">
    <property type="entry name" value="FAD/NAD-linked_Rdtase_dimer_sf"/>
</dbReference>
<feature type="binding site" evidence="9">
    <location>
        <position position="367"/>
    </location>
    <ligand>
        <name>FAD</name>
        <dbReference type="ChEBI" id="CHEBI:57692"/>
    </ligand>
</feature>
<dbReference type="Pfam" id="PF02852">
    <property type="entry name" value="Pyr_redox_dim"/>
    <property type="match status" value="1"/>
</dbReference>
<feature type="region of interest" description="Disordered" evidence="12">
    <location>
        <begin position="154"/>
        <end position="183"/>
    </location>
</feature>
<feature type="domain" description="Pyridine nucleotide-disulphide oxidoreductase dimerisation" evidence="13">
    <location>
        <begin position="401"/>
        <end position="509"/>
    </location>
</feature>
<comment type="cofactor">
    <cofactor evidence="9">
        <name>FAD</name>
        <dbReference type="ChEBI" id="CHEBI:57692"/>
    </cofactor>
    <text evidence="9">Binds 1 FAD per subunit.</text>
</comment>
<dbReference type="PRINTS" id="PR00411">
    <property type="entry name" value="PNDRDTASEI"/>
</dbReference>
<evidence type="ECO:0000256" key="6">
    <source>
        <dbReference type="ARBA" id="ARBA00023157"/>
    </source>
</evidence>
<feature type="domain" description="FAD/NAD(P)-binding" evidence="14">
    <location>
        <begin position="187"/>
        <end position="382"/>
    </location>
</feature>
<comment type="similarity">
    <text evidence="1 11">Belongs to the class-I pyridine nucleotide-disulfide oxidoreductase family.</text>
</comment>
<dbReference type="EMBL" id="CDGJ01000003">
    <property type="protein sequence ID" value="CEJ05786.1"/>
    <property type="molecule type" value="Genomic_DNA"/>
</dbReference>
<keyword evidence="5 9" id="KW-0520">NAD</keyword>
<feature type="domain" description="FAD/NAD(P)-binding" evidence="14">
    <location>
        <begin position="4"/>
        <end position="119"/>
    </location>
</feature>
<organism evidence="15">
    <name type="scientific">Acididesulfobacillus acetoxydans</name>
    <dbReference type="NCBI Taxonomy" id="1561005"/>
    <lineage>
        <taxon>Bacteria</taxon>
        <taxon>Bacillati</taxon>
        <taxon>Bacillota</taxon>
        <taxon>Clostridia</taxon>
        <taxon>Eubacteriales</taxon>
        <taxon>Peptococcaceae</taxon>
        <taxon>Acididesulfobacillus</taxon>
    </lineage>
</organism>
<gene>
    <name evidence="16" type="ORF">DEACI_0206</name>
    <name evidence="15" type="ORF">DEACI_3728</name>
</gene>
<evidence type="ECO:0000256" key="11">
    <source>
        <dbReference type="RuleBase" id="RU003691"/>
    </source>
</evidence>
<dbReference type="GO" id="GO:0006103">
    <property type="term" value="P:2-oxoglutarate metabolic process"/>
    <property type="evidence" value="ECO:0007669"/>
    <property type="project" value="TreeGrafter"/>
</dbReference>
<dbReference type="SUPFAM" id="SSF51905">
    <property type="entry name" value="FAD/NAD(P)-binding domain"/>
    <property type="match status" value="1"/>
</dbReference>
<dbReference type="EMBL" id="LR746496">
    <property type="protein sequence ID" value="CAA7602905.1"/>
    <property type="molecule type" value="Genomic_DNA"/>
</dbReference>
<dbReference type="RefSeq" id="WP_240986205.1">
    <property type="nucleotide sequence ID" value="NZ_CDGJ01000003.1"/>
</dbReference>
<dbReference type="KEGG" id="aacx:DEACI_3728"/>
<evidence type="ECO:0000313" key="17">
    <source>
        <dbReference type="Proteomes" id="UP001071230"/>
    </source>
</evidence>
<dbReference type="PIRSF" id="PIRSF000350">
    <property type="entry name" value="Mercury_reductase_MerA"/>
    <property type="match status" value="1"/>
</dbReference>
<feature type="binding site" evidence="9">
    <location>
        <position position="50"/>
    </location>
    <ligand>
        <name>FAD</name>
        <dbReference type="ChEBI" id="CHEBI:57692"/>
    </ligand>
</feature>
<dbReference type="EC" id="1.8.1.4" evidence="16"/>
<keyword evidence="3 9" id="KW-0274">FAD</keyword>
<dbReference type="GO" id="GO:0050660">
    <property type="term" value="F:flavin adenine dinucleotide binding"/>
    <property type="evidence" value="ECO:0007669"/>
    <property type="project" value="TreeGrafter"/>
</dbReference>
<dbReference type="PANTHER" id="PTHR22912">
    <property type="entry name" value="DISULFIDE OXIDOREDUCTASE"/>
    <property type="match status" value="1"/>
</dbReference>
<feature type="binding site" evidence="9">
    <location>
        <begin position="237"/>
        <end position="244"/>
    </location>
    <ligand>
        <name>NAD(+)</name>
        <dbReference type="ChEBI" id="CHEBI:57540"/>
    </ligand>
</feature>
<dbReference type="InterPro" id="IPR050151">
    <property type="entry name" value="Class-I_Pyr_Nuc-Dis_Oxidored"/>
</dbReference>
<feature type="active site" description="Proton acceptor" evidence="8">
    <location>
        <position position="498"/>
    </location>
</feature>
<evidence type="ECO:0000259" key="13">
    <source>
        <dbReference type="Pfam" id="PF02852"/>
    </source>
</evidence>
<evidence type="ECO:0000256" key="8">
    <source>
        <dbReference type="PIRSR" id="PIRSR000350-2"/>
    </source>
</evidence>
<dbReference type="Proteomes" id="UP000836597">
    <property type="component" value="Chromosome"/>
</dbReference>
<reference evidence="16" key="1">
    <citation type="submission" date="2014-11" db="EMBL/GenBank/DDBJ databases">
        <authorList>
            <person name="Hornung B.V."/>
        </authorList>
    </citation>
    <scope>NUCLEOTIDE SEQUENCE</scope>
    <source>
        <strain evidence="16">INE</strain>
    </source>
</reference>
<protein>
    <submittedName>
        <fullName evidence="16">Dihydrolipoyl dehydrogenase</fullName>
        <ecNumber evidence="16">1.8.1.4</ecNumber>
    </submittedName>
    <submittedName>
        <fullName evidence="15">Pyridine nucleotide disulphide reductase class-I</fullName>
        <ecNumber evidence="15">1.-.-.-</ecNumber>
        <ecNumber evidence="15">1.8.1.-</ecNumber>
    </submittedName>
</protein>
<dbReference type="InterPro" id="IPR023753">
    <property type="entry name" value="FAD/NAD-binding_dom"/>
</dbReference>
<keyword evidence="17" id="KW-1185">Reference proteome</keyword>
<dbReference type="AlphaFoldDB" id="A0A8S0Y4F7"/>
<proteinExistence type="inferred from homology"/>
<dbReference type="EC" id="1.-.-.-" evidence="15"/>
<dbReference type="InterPro" id="IPR012999">
    <property type="entry name" value="Pyr_OxRdtase_I_AS"/>
</dbReference>
<dbReference type="InterPro" id="IPR004099">
    <property type="entry name" value="Pyr_nucl-diS_OxRdtase_dimer"/>
</dbReference>
<dbReference type="Pfam" id="PF07992">
    <property type="entry name" value="Pyr_redox_2"/>
    <property type="match status" value="2"/>
</dbReference>
<evidence type="ECO:0000256" key="9">
    <source>
        <dbReference type="PIRSR" id="PIRSR000350-3"/>
    </source>
</evidence>
<sequence>MEKFDVGILGGGPGGYVCALRAVQLGLSVVLIEGERLGGTCLNRGCIPTKALVKSAELWREIGRAEEFGLAVGERRLDFARVMERKDKVVDTLVGGVEQLMKAGKIQVVRGWGAFREPGFLEVEGDTDQLEKVRAQLGASGVQTEPGIFVEKAGDKSGRADTRVERAGEETGKRTEPVAEEMGKARGRVRIPVRNVVLATGSLPARIPVAGMDLPGVVTSDEILSETELPDSLVVIGGGVIGLEMASIYQAFGVRVSVVEMLPSLLATIDEEIPKRLTPLLKKSGLEILTKTAVKGIRRENDRLVVQVEGAKGERGLEAERVLVATGRKPNLRGIDAEGLGLETERGALRVNRKMETNLPHVYAIGDAVGGIMLAHVASTEGIVAAERIAGLSSEMDYRAIPSAIFTYPEIATAGASEQELKERGTAYKVSKFPFSANGKALALGEPLGLVKILADEQGVVLGGAIMGPQASSLIQELTLAIQEGLTADQVARTVHAHPTLPEAVMEAAHGVLGKALHLA</sequence>
<feature type="binding site" evidence="9">
    <location>
        <position position="260"/>
    </location>
    <ligand>
        <name>NAD(+)</name>
        <dbReference type="ChEBI" id="CHEBI:57540"/>
    </ligand>
</feature>
<evidence type="ECO:0000256" key="7">
    <source>
        <dbReference type="ARBA" id="ARBA00023284"/>
    </source>
</evidence>
<feature type="binding site" evidence="9">
    <location>
        <begin position="373"/>
        <end position="376"/>
    </location>
    <ligand>
        <name>FAD</name>
        <dbReference type="ChEBI" id="CHEBI:57692"/>
    </ligand>
</feature>
<dbReference type="PANTHER" id="PTHR22912:SF151">
    <property type="entry name" value="DIHYDROLIPOYL DEHYDROGENASE, MITOCHONDRIAL"/>
    <property type="match status" value="1"/>
</dbReference>
<keyword evidence="4 11" id="KW-0560">Oxidoreductase</keyword>
<feature type="binding site" evidence="9">
    <location>
        <begin position="200"/>
        <end position="202"/>
    </location>
    <ligand>
        <name>FAD</name>
        <dbReference type="ChEBI" id="CHEBI:57692"/>
    </ligand>
</feature>
<evidence type="ECO:0000256" key="1">
    <source>
        <dbReference type="ARBA" id="ARBA00007532"/>
    </source>
</evidence>
<dbReference type="Gene3D" id="3.50.50.60">
    <property type="entry name" value="FAD/NAD(P)-binding domain"/>
    <property type="match status" value="2"/>
</dbReference>
<reference evidence="15" key="2">
    <citation type="submission" date="2020-01" db="EMBL/GenBank/DDBJ databases">
        <authorList>
            <person name="Hornung B."/>
        </authorList>
    </citation>
    <scope>NUCLEOTIDE SEQUENCE</scope>
    <source>
        <strain evidence="15">PacBioINE</strain>
    </source>
</reference>
<accession>A0A8S0Y4F7</accession>
<dbReference type="EC" id="1.8.1.-" evidence="15"/>
<evidence type="ECO:0000256" key="4">
    <source>
        <dbReference type="ARBA" id="ARBA00023002"/>
    </source>
</evidence>
<keyword evidence="6" id="KW-1015">Disulfide bond</keyword>
<dbReference type="GO" id="GO:0004148">
    <property type="term" value="F:dihydrolipoyl dehydrogenase (NADH) activity"/>
    <property type="evidence" value="ECO:0007669"/>
    <property type="project" value="UniProtKB-EC"/>
</dbReference>
<dbReference type="Proteomes" id="UP001071230">
    <property type="component" value="Unassembled WGS sequence"/>
</dbReference>